<evidence type="ECO:0000313" key="1">
    <source>
        <dbReference type="EMBL" id="EKU10878.1"/>
    </source>
</evidence>
<accession>M5IR06</accession>
<dbReference type="EMBL" id="AMZQ01000009">
    <property type="protein sequence ID" value="EKU10878.1"/>
    <property type="molecule type" value="Genomic_DNA"/>
</dbReference>
<comment type="caution">
    <text evidence="1">The sequence shown here is derived from an EMBL/GenBank/DDBJ whole genome shotgun (WGS) entry which is preliminary data.</text>
</comment>
<organism evidence="1 2">
    <name type="scientific">Campylobacter showae CSUNSWCD</name>
    <dbReference type="NCBI Taxonomy" id="1244083"/>
    <lineage>
        <taxon>Bacteria</taxon>
        <taxon>Pseudomonadati</taxon>
        <taxon>Campylobacterota</taxon>
        <taxon>Epsilonproteobacteria</taxon>
        <taxon>Campylobacterales</taxon>
        <taxon>Campylobacteraceae</taxon>
        <taxon>Campylobacter</taxon>
    </lineage>
</organism>
<name>M5IR06_9BACT</name>
<evidence type="ECO:0000313" key="2">
    <source>
        <dbReference type="Proteomes" id="UP000011939"/>
    </source>
</evidence>
<reference evidence="1 2" key="1">
    <citation type="journal article" date="2013" name="Genome Announc.">
        <title>Genome Sequence of Campylobacter showae UNSWCD, Isolated from a Patient with Crohn's Disease.</title>
        <authorList>
            <person name="Tay A.P."/>
            <person name="Kaakoush N.O."/>
            <person name="Deshpande N.P."/>
            <person name="Chen Z."/>
            <person name="Mitchell H."/>
            <person name="Wilkins M.R."/>
        </authorList>
    </citation>
    <scope>NUCLEOTIDE SEQUENCE [LARGE SCALE GENOMIC DNA]</scope>
    <source>
        <strain evidence="1 2">CSUNSWCD</strain>
    </source>
</reference>
<dbReference type="Proteomes" id="UP000011939">
    <property type="component" value="Unassembled WGS sequence"/>
</dbReference>
<gene>
    <name evidence="1" type="ORF">CSUNSWCD_2374</name>
</gene>
<sequence>MIASKSVDALLKSKFSFSHKQTGAVIDSGAGEVAISGINVKF</sequence>
<protein>
    <submittedName>
        <fullName evidence="1">Uncharacterized protein</fullName>
    </submittedName>
</protein>
<proteinExistence type="predicted"/>
<dbReference type="PATRIC" id="fig|1244083.3.peg.1624"/>
<dbReference type="AlphaFoldDB" id="M5IR06"/>